<gene>
    <name evidence="5" type="ORF">A9404_11895</name>
</gene>
<dbReference type="PANTHER" id="PTHR43023:SF3">
    <property type="entry name" value="PROTEIN TRIGALACTOSYLDIACYLGLYCEROL 3, CHLOROPLASTIC"/>
    <property type="match status" value="1"/>
</dbReference>
<evidence type="ECO:0000259" key="4">
    <source>
        <dbReference type="PROSITE" id="PS50893"/>
    </source>
</evidence>
<evidence type="ECO:0000256" key="2">
    <source>
        <dbReference type="ARBA" id="ARBA00022741"/>
    </source>
</evidence>
<proteinExistence type="predicted"/>
<dbReference type="Pfam" id="PF00005">
    <property type="entry name" value="ABC_tran"/>
    <property type="match status" value="1"/>
</dbReference>
<dbReference type="InterPro" id="IPR027417">
    <property type="entry name" value="P-loop_NTPase"/>
</dbReference>
<protein>
    <submittedName>
        <fullName evidence="5">ABC transporter ATP-binding protein</fullName>
    </submittedName>
</protein>
<keyword evidence="2" id="KW-0547">Nucleotide-binding</keyword>
<dbReference type="PANTHER" id="PTHR43023">
    <property type="entry name" value="PROTEIN TRIGALACTOSYLDIACYLGLYCEROL 3, CHLOROPLASTIC"/>
    <property type="match status" value="1"/>
</dbReference>
<dbReference type="RefSeq" id="WP_066101931.1">
    <property type="nucleotide sequence ID" value="NZ_CP016027.1"/>
</dbReference>
<keyword evidence="3 5" id="KW-0067">ATP-binding</keyword>
<dbReference type="EMBL" id="CP016027">
    <property type="protein sequence ID" value="ANJ67981.1"/>
    <property type="molecule type" value="Genomic_DNA"/>
</dbReference>
<dbReference type="SMART" id="SM00382">
    <property type="entry name" value="AAA"/>
    <property type="match status" value="1"/>
</dbReference>
<dbReference type="STRING" id="1860122.A9404_11895"/>
<accession>A0A191ZJA2</accession>
<evidence type="ECO:0000256" key="1">
    <source>
        <dbReference type="ARBA" id="ARBA00022448"/>
    </source>
</evidence>
<dbReference type="KEGG" id="haz:A9404_11895"/>
<name>A0A191ZJA2_9GAMM</name>
<dbReference type="Gene3D" id="3.40.50.300">
    <property type="entry name" value="P-loop containing nucleotide triphosphate hydrolases"/>
    <property type="match status" value="1"/>
</dbReference>
<dbReference type="SUPFAM" id="SSF52540">
    <property type="entry name" value="P-loop containing nucleoside triphosphate hydrolases"/>
    <property type="match status" value="1"/>
</dbReference>
<dbReference type="Proteomes" id="UP000078596">
    <property type="component" value="Chromosome"/>
</dbReference>
<keyword evidence="6" id="KW-1185">Reference proteome</keyword>
<feature type="domain" description="ABC transporter" evidence="4">
    <location>
        <begin position="9"/>
        <end position="246"/>
    </location>
</feature>
<dbReference type="InterPro" id="IPR003593">
    <property type="entry name" value="AAA+_ATPase"/>
</dbReference>
<reference evidence="5 6" key="1">
    <citation type="submission" date="2016-06" db="EMBL/GenBank/DDBJ databases">
        <title>Insight into the functional genes involving in sulfur oxidation in Pearl River water.</title>
        <authorList>
            <person name="Luo J."/>
            <person name="Tan X."/>
            <person name="Lin W."/>
        </authorList>
    </citation>
    <scope>NUCLEOTIDE SEQUENCE [LARGE SCALE GENOMIC DNA]</scope>
    <source>
        <strain evidence="5 6">LS2</strain>
    </source>
</reference>
<dbReference type="PROSITE" id="PS50893">
    <property type="entry name" value="ABC_TRANSPORTER_2"/>
    <property type="match status" value="1"/>
</dbReference>
<dbReference type="AlphaFoldDB" id="A0A191ZJA2"/>
<sequence length="277" mass="29911">MGADTDLVIDARGLVNQFGTHRVHDDLDFQLQRGRVMALVGGSGAGKTVLLQTLIMLREATSGQLRLFGVDTATADQATRQSLRERIGVLFQGGALFTSLTVLENVLMPIREHGRFDKGWLTELGMSKILLAGLPADSADKYPMELSGGMVKRAALARALALDPELLVLDEPTSGLDPIGAAAFDDLIRTLSESLGLTVLQVTHDLDSIWRGVDEVAFLARKKVLAVGTAVELAARDEPELVAYFRGTRSEAYWAAATRKTRDDGSMAEPHRNGTQA</sequence>
<evidence type="ECO:0000313" key="6">
    <source>
        <dbReference type="Proteomes" id="UP000078596"/>
    </source>
</evidence>
<organism evidence="5 6">
    <name type="scientific">Halothiobacillus diazotrophicus</name>
    <dbReference type="NCBI Taxonomy" id="1860122"/>
    <lineage>
        <taxon>Bacteria</taxon>
        <taxon>Pseudomonadati</taxon>
        <taxon>Pseudomonadota</taxon>
        <taxon>Gammaproteobacteria</taxon>
        <taxon>Chromatiales</taxon>
        <taxon>Halothiobacillaceae</taxon>
        <taxon>Halothiobacillus</taxon>
    </lineage>
</organism>
<keyword evidence="1" id="KW-0813">Transport</keyword>
<dbReference type="OrthoDB" id="9802264at2"/>
<dbReference type="GO" id="GO:0016887">
    <property type="term" value="F:ATP hydrolysis activity"/>
    <property type="evidence" value="ECO:0007669"/>
    <property type="project" value="InterPro"/>
</dbReference>
<dbReference type="GO" id="GO:0005524">
    <property type="term" value="F:ATP binding"/>
    <property type="evidence" value="ECO:0007669"/>
    <property type="project" value="UniProtKB-KW"/>
</dbReference>
<evidence type="ECO:0000256" key="3">
    <source>
        <dbReference type="ARBA" id="ARBA00022840"/>
    </source>
</evidence>
<evidence type="ECO:0000313" key="5">
    <source>
        <dbReference type="EMBL" id="ANJ67981.1"/>
    </source>
</evidence>
<dbReference type="InterPro" id="IPR003439">
    <property type="entry name" value="ABC_transporter-like_ATP-bd"/>
</dbReference>